<evidence type="ECO:0000313" key="3">
    <source>
        <dbReference type="EMBL" id="TQM65546.1"/>
    </source>
</evidence>
<evidence type="ECO:0000256" key="1">
    <source>
        <dbReference type="SAM" id="MobiDB-lite"/>
    </source>
</evidence>
<dbReference type="RefSeq" id="WP_141915340.1">
    <property type="nucleotide sequence ID" value="NZ_BAAAYS010000013.1"/>
</dbReference>
<dbReference type="AlphaFoldDB" id="A0A543I4M6"/>
<dbReference type="OrthoDB" id="3787700at2"/>
<comment type="caution">
    <text evidence="3">The sequence shown here is derived from an EMBL/GenBank/DDBJ whole genome shotgun (WGS) entry which is preliminary data.</text>
</comment>
<protein>
    <submittedName>
        <fullName evidence="3">Substrate-binding family protein</fullName>
    </submittedName>
</protein>
<dbReference type="InterPro" id="IPR051010">
    <property type="entry name" value="BCAA_transport"/>
</dbReference>
<proteinExistence type="predicted"/>
<dbReference type="PANTHER" id="PTHR30483">
    <property type="entry name" value="LEUCINE-SPECIFIC-BINDING PROTEIN"/>
    <property type="match status" value="1"/>
</dbReference>
<evidence type="ECO:0000256" key="2">
    <source>
        <dbReference type="SAM" id="Phobius"/>
    </source>
</evidence>
<dbReference type="EMBL" id="VFPN01000001">
    <property type="protein sequence ID" value="TQM65546.1"/>
    <property type="molecule type" value="Genomic_DNA"/>
</dbReference>
<dbReference type="Gene3D" id="3.40.50.2300">
    <property type="match status" value="1"/>
</dbReference>
<dbReference type="Proteomes" id="UP000318331">
    <property type="component" value="Unassembled WGS sequence"/>
</dbReference>
<organism evidence="3 4">
    <name type="scientific">Klugiella xanthotipulae</name>
    <dbReference type="NCBI Taxonomy" id="244735"/>
    <lineage>
        <taxon>Bacteria</taxon>
        <taxon>Bacillati</taxon>
        <taxon>Actinomycetota</taxon>
        <taxon>Actinomycetes</taxon>
        <taxon>Micrococcales</taxon>
        <taxon>Microbacteriaceae</taxon>
        <taxon>Klugiella</taxon>
    </lineage>
</organism>
<sequence length="470" mass="46972">MSAHSLTAHPPVEPQNSTGPGRPSRWSRKRIIILVGAFVLVCAVAIVSVSAVLRGNSKPVADPVAATVPVAISGLSIPDKTSIGVILTLGTGATEGTEWNQAAQGARVAQHRLALGGATVTLVTENDRGTVEGARAAVEKLAEQNVSGIVVASSGPHLSGALDAAAEAGIPVVLPYDTTPDGTDGAWSMAPTDASVATALTDALATAQNPLHVNAGAGLPVAVDIPDMVPFPAGADVAALATVVARMTDSDTSAGGAYVGDTEPDARVEQPNDTVVVSGHPALQAAIVCALQAKNVSVPIVLTPEATSPTFATVLAAQGGSVGTNLVTVGAAWGDSTTLGQDAGGRGMSSFLAGVRLFAGDPKISNLTDDDTFASVAASADSRSHDAVISLVRAVADAGSTDPARVEAELATLKLGSSDGIAGPGLNFTSDTVLTGKLTVQHATAQDLGLRPSVAEAAARLVWFAGPTDR</sequence>
<reference evidence="3 4" key="1">
    <citation type="submission" date="2019-06" db="EMBL/GenBank/DDBJ databases">
        <title>Sequencing the genomes of 1000 actinobacteria strains.</title>
        <authorList>
            <person name="Klenk H.-P."/>
        </authorList>
    </citation>
    <scope>NUCLEOTIDE SEQUENCE [LARGE SCALE GENOMIC DNA]</scope>
    <source>
        <strain evidence="3 4">DSM 18031</strain>
    </source>
</reference>
<accession>A0A543I4M6</accession>
<name>A0A543I4M6_9MICO</name>
<keyword evidence="2" id="KW-1133">Transmembrane helix</keyword>
<keyword evidence="2" id="KW-0812">Transmembrane</keyword>
<dbReference type="SUPFAM" id="SSF53822">
    <property type="entry name" value="Periplasmic binding protein-like I"/>
    <property type="match status" value="1"/>
</dbReference>
<gene>
    <name evidence="3" type="ORF">FB466_0350</name>
</gene>
<dbReference type="PANTHER" id="PTHR30483:SF6">
    <property type="entry name" value="PERIPLASMIC BINDING PROTEIN OF ABC TRANSPORTER FOR NATURAL AMINO ACIDS"/>
    <property type="match status" value="1"/>
</dbReference>
<evidence type="ECO:0000313" key="4">
    <source>
        <dbReference type="Proteomes" id="UP000318331"/>
    </source>
</evidence>
<feature type="region of interest" description="Disordered" evidence="1">
    <location>
        <begin position="1"/>
        <end position="24"/>
    </location>
</feature>
<keyword evidence="2" id="KW-0472">Membrane</keyword>
<keyword evidence="4" id="KW-1185">Reference proteome</keyword>
<dbReference type="InterPro" id="IPR028082">
    <property type="entry name" value="Peripla_BP_I"/>
</dbReference>
<feature type="transmembrane region" description="Helical" evidence="2">
    <location>
        <begin position="31"/>
        <end position="53"/>
    </location>
</feature>